<keyword evidence="5" id="KW-0966">Cell projection</keyword>
<organism evidence="7 8">
    <name type="scientific">Meganyctiphanes norvegica</name>
    <name type="common">Northern krill</name>
    <name type="synonym">Thysanopoda norvegica</name>
    <dbReference type="NCBI Taxonomy" id="48144"/>
    <lineage>
        <taxon>Eukaryota</taxon>
        <taxon>Metazoa</taxon>
        <taxon>Ecdysozoa</taxon>
        <taxon>Arthropoda</taxon>
        <taxon>Crustacea</taxon>
        <taxon>Multicrustacea</taxon>
        <taxon>Malacostraca</taxon>
        <taxon>Eumalacostraca</taxon>
        <taxon>Eucarida</taxon>
        <taxon>Euphausiacea</taxon>
        <taxon>Euphausiidae</taxon>
        <taxon>Meganyctiphanes</taxon>
    </lineage>
</organism>
<dbReference type="PROSITE" id="PS51336">
    <property type="entry name" value="DM10"/>
    <property type="match status" value="1"/>
</dbReference>
<dbReference type="InterPro" id="IPR040193">
    <property type="entry name" value="EFHC1/EFHC2/EFHB"/>
</dbReference>
<dbReference type="Pfam" id="PF06565">
    <property type="entry name" value="DM10_dom"/>
    <property type="match status" value="1"/>
</dbReference>
<proteinExistence type="predicted"/>
<feature type="non-terminal residue" evidence="7">
    <location>
        <position position="1"/>
    </location>
</feature>
<evidence type="ECO:0000256" key="4">
    <source>
        <dbReference type="ARBA" id="ARBA00023212"/>
    </source>
</evidence>
<evidence type="ECO:0000259" key="6">
    <source>
        <dbReference type="PROSITE" id="PS51336"/>
    </source>
</evidence>
<dbReference type="PANTHER" id="PTHR12086">
    <property type="entry name" value="EF-HAND DOMAIN C-TERMINAL CONTAINING PROTEIN"/>
    <property type="match status" value="1"/>
</dbReference>
<dbReference type="EMBL" id="CAXKWB010012298">
    <property type="protein sequence ID" value="CAL4104121.1"/>
    <property type="molecule type" value="Genomic_DNA"/>
</dbReference>
<comment type="caution">
    <text evidence="7">The sequence shown here is derived from an EMBL/GenBank/DDBJ whole genome shotgun (WGS) entry which is preliminary data.</text>
</comment>
<name>A0AAV2QWA0_MEGNR</name>
<protein>
    <recommendedName>
        <fullName evidence="6">DM10 domain-containing protein</fullName>
    </recommendedName>
</protein>
<evidence type="ECO:0000256" key="5">
    <source>
        <dbReference type="ARBA" id="ARBA00023273"/>
    </source>
</evidence>
<evidence type="ECO:0000256" key="3">
    <source>
        <dbReference type="ARBA" id="ARBA00022737"/>
    </source>
</evidence>
<sequence>TMTMSVSTRTANLPLLPGYSVYDPQKLSQPLRQSLTWKKGVPLQAAKGGSLLTEEDHAELSRNERRLQFAGKRHIPPKTFLPEWAVLEKKVLRFSGYFREYIHGPTDGDRVFRFRPVLILYYLSDDAIAVTEPKTP</sequence>
<evidence type="ECO:0000256" key="2">
    <source>
        <dbReference type="ARBA" id="ARBA00022490"/>
    </source>
</evidence>
<evidence type="ECO:0000313" key="8">
    <source>
        <dbReference type="Proteomes" id="UP001497623"/>
    </source>
</evidence>
<dbReference type="AlphaFoldDB" id="A0AAV2QWA0"/>
<keyword evidence="8" id="KW-1185">Reference proteome</keyword>
<feature type="domain" description="DM10" evidence="6">
    <location>
        <begin position="88"/>
        <end position="136"/>
    </location>
</feature>
<reference evidence="7 8" key="1">
    <citation type="submission" date="2024-05" db="EMBL/GenBank/DDBJ databases">
        <authorList>
            <person name="Wallberg A."/>
        </authorList>
    </citation>
    <scope>NUCLEOTIDE SEQUENCE [LARGE SCALE GENOMIC DNA]</scope>
</reference>
<gene>
    <name evidence="7" type="ORF">MNOR_LOCUS17717</name>
</gene>
<dbReference type="InterPro" id="IPR006602">
    <property type="entry name" value="DM10_dom"/>
</dbReference>
<comment type="subcellular location">
    <subcellularLocation>
        <location evidence="1">Cytoplasm</location>
        <location evidence="1">Cytoskeleton</location>
        <location evidence="1">Cilium axoneme</location>
    </subcellularLocation>
</comment>
<feature type="non-terminal residue" evidence="7">
    <location>
        <position position="136"/>
    </location>
</feature>
<keyword evidence="4" id="KW-0206">Cytoskeleton</keyword>
<evidence type="ECO:0000313" key="7">
    <source>
        <dbReference type="EMBL" id="CAL4104121.1"/>
    </source>
</evidence>
<evidence type="ECO:0000256" key="1">
    <source>
        <dbReference type="ARBA" id="ARBA00004430"/>
    </source>
</evidence>
<keyword evidence="3" id="KW-0677">Repeat</keyword>
<dbReference type="Gene3D" id="2.30.29.170">
    <property type="match status" value="1"/>
</dbReference>
<dbReference type="Proteomes" id="UP001497623">
    <property type="component" value="Unassembled WGS sequence"/>
</dbReference>
<keyword evidence="2" id="KW-0963">Cytoplasm</keyword>
<accession>A0AAV2QWA0</accession>
<dbReference type="GO" id="GO:0005930">
    <property type="term" value="C:axoneme"/>
    <property type="evidence" value="ECO:0007669"/>
    <property type="project" value="UniProtKB-SubCell"/>
</dbReference>